<evidence type="ECO:0000256" key="4">
    <source>
        <dbReference type="ARBA" id="ARBA00022553"/>
    </source>
</evidence>
<evidence type="ECO:0008006" key="12">
    <source>
        <dbReference type="Google" id="ProtNLM"/>
    </source>
</evidence>
<evidence type="ECO:0000313" key="11">
    <source>
        <dbReference type="Proteomes" id="UP000092460"/>
    </source>
</evidence>
<protein>
    <recommendedName>
        <fullName evidence="12">Radial spoke head protein 3 homolog</fullName>
    </recommendedName>
</protein>
<evidence type="ECO:0000256" key="8">
    <source>
        <dbReference type="ARBA" id="ARBA00023273"/>
    </source>
</evidence>
<feature type="region of interest" description="Disordered" evidence="9">
    <location>
        <begin position="382"/>
        <end position="417"/>
    </location>
</feature>
<dbReference type="InterPro" id="IPR009290">
    <property type="entry name" value="Radial_spoke_3"/>
</dbReference>
<evidence type="ECO:0000313" key="10">
    <source>
        <dbReference type="EnsemblMetazoa" id="GPPI037194-PA"/>
    </source>
</evidence>
<evidence type="ECO:0000256" key="3">
    <source>
        <dbReference type="ARBA" id="ARBA00022490"/>
    </source>
</evidence>
<keyword evidence="3" id="KW-0963">Cytoplasm</keyword>
<dbReference type="VEuPathDB" id="VectorBase:GPPI037194"/>
<reference evidence="11" key="1">
    <citation type="submission" date="2015-01" db="EMBL/GenBank/DDBJ databases">
        <authorList>
            <person name="Aksoy S."/>
            <person name="Warren W."/>
            <person name="Wilson R.K."/>
        </authorList>
    </citation>
    <scope>NUCLEOTIDE SEQUENCE [LARGE SCALE GENOMIC DNA]</scope>
    <source>
        <strain evidence="11">IAEA</strain>
    </source>
</reference>
<name>A0A1B0BQ85_9MUSC</name>
<dbReference type="Proteomes" id="UP000092460">
    <property type="component" value="Unassembled WGS sequence"/>
</dbReference>
<reference evidence="10" key="2">
    <citation type="submission" date="2020-05" db="UniProtKB">
        <authorList>
            <consortium name="EnsemblMetazoa"/>
        </authorList>
    </citation>
    <scope>IDENTIFICATION</scope>
    <source>
        <strain evidence="10">IAEA</strain>
    </source>
</reference>
<keyword evidence="11" id="KW-1185">Reference proteome</keyword>
<dbReference type="AlphaFoldDB" id="A0A1B0BQ85"/>
<proteinExistence type="inferred from homology"/>
<evidence type="ECO:0000256" key="5">
    <source>
        <dbReference type="ARBA" id="ARBA00022846"/>
    </source>
</evidence>
<evidence type="ECO:0000256" key="7">
    <source>
        <dbReference type="ARBA" id="ARBA00023212"/>
    </source>
</evidence>
<keyword evidence="7" id="KW-0206">Cytoskeleton</keyword>
<dbReference type="EnsemblMetazoa" id="GPPI037194-RA">
    <property type="protein sequence ID" value="GPPI037194-PA"/>
    <property type="gene ID" value="GPPI037194"/>
</dbReference>
<dbReference type="EMBL" id="JXJN01018484">
    <property type="status" value="NOT_ANNOTATED_CDS"/>
    <property type="molecule type" value="Genomic_DNA"/>
</dbReference>
<evidence type="ECO:0000256" key="2">
    <source>
        <dbReference type="ARBA" id="ARBA00006737"/>
    </source>
</evidence>
<keyword evidence="6" id="KW-0969">Cilium</keyword>
<keyword evidence="4" id="KW-0597">Phosphoprotein</keyword>
<evidence type="ECO:0000256" key="6">
    <source>
        <dbReference type="ARBA" id="ARBA00023069"/>
    </source>
</evidence>
<evidence type="ECO:0000256" key="9">
    <source>
        <dbReference type="SAM" id="MobiDB-lite"/>
    </source>
</evidence>
<comment type="subcellular location">
    <subcellularLocation>
        <location evidence="1">Cytoplasm</location>
        <location evidence="1">Cytoskeleton</location>
        <location evidence="1">Flagellum axoneme</location>
    </subcellularLocation>
</comment>
<comment type="similarity">
    <text evidence="2">Belongs to the flagellar radial spoke RSP3 family.</text>
</comment>
<accession>A0A1B0BQ85</accession>
<dbReference type="PANTHER" id="PTHR21648">
    <property type="entry name" value="FLAGELLAR RADIAL SPOKE PROTEIN 3"/>
    <property type="match status" value="1"/>
</dbReference>
<dbReference type="Pfam" id="PF06098">
    <property type="entry name" value="Radial_spoke_3"/>
    <property type="match status" value="1"/>
</dbReference>
<sequence>MKDLEINLENYTNERHPTSTIITNLTAEDYQNRLKQKQTISSDRNSSSGCTLQEFCCSQSAKTKLRDIGSYSTSTSFTVLNNDYDSSITGKPNAIVHPIQRTDYTALPTNKHVRNGNLHLWGTQIASEPQTAIPTTTTQFNANFAEELNRRLRNLNIKTRRSLEWSRSKYSVQNGSNQETLNQRPLFITTVPRGIFLPPPKEVFLIPSQHKKSLYAYSSHPVVYQASLRHQKQHIYNTHTGGTKVKTINVTTTTGTTTTAAATTTTTTTTTTAKAISNCYKTVTSKSRVTLPKGRFQNVKYNNKADDINGSNGRNREDPIAINDKDKVMTIAIHNNNKNNSNSIHKQICKNNMREKCNRQSYVSVIGGDVDDNIGIHITKQQQRHQRQQQQSYHTKREIPPTEPYNDTISKENEDKNPLTNPLALLLDYNPFDKGAESKRRLSLRKRLGCQKKQKNFLTSHGTDRQRHNTKDNKLIEEITTRSPEIVLVDQSELFLEKPPLAPYVPFNVSVDASTEIADDELFHFEAEVQPIIEVLVDHTIDLSVIEVAHEKEISTIRRKMDVLLAQREVELAELRRLEAEDILLKAERTRRLRQEAIAKTLDEDRQQEVIAAKLLQGHIANVLPEILDSLEPAADADKKEKLMKSLCPWLSAEVATEVGQIINSREILTVIIKEIIKQRAEIYAGYQEKQPITETIDEEEYEICEIESNLAETETIQRCSPHI</sequence>
<keyword evidence="5" id="KW-0282">Flagellum</keyword>
<dbReference type="STRING" id="67801.A0A1B0BQ85"/>
<evidence type="ECO:0000256" key="1">
    <source>
        <dbReference type="ARBA" id="ARBA00004611"/>
    </source>
</evidence>
<dbReference type="EMBL" id="JXJN01018483">
    <property type="status" value="NOT_ANNOTATED_CDS"/>
    <property type="molecule type" value="Genomic_DNA"/>
</dbReference>
<organism evidence="10 11">
    <name type="scientific">Glossina palpalis gambiensis</name>
    <dbReference type="NCBI Taxonomy" id="67801"/>
    <lineage>
        <taxon>Eukaryota</taxon>
        <taxon>Metazoa</taxon>
        <taxon>Ecdysozoa</taxon>
        <taxon>Arthropoda</taxon>
        <taxon>Hexapoda</taxon>
        <taxon>Insecta</taxon>
        <taxon>Pterygota</taxon>
        <taxon>Neoptera</taxon>
        <taxon>Endopterygota</taxon>
        <taxon>Diptera</taxon>
        <taxon>Brachycera</taxon>
        <taxon>Muscomorpha</taxon>
        <taxon>Hippoboscoidea</taxon>
        <taxon>Glossinidae</taxon>
        <taxon>Glossina</taxon>
    </lineage>
</organism>
<keyword evidence="8" id="KW-0966">Cell projection</keyword>
<dbReference type="PANTHER" id="PTHR21648:SF0">
    <property type="entry name" value="RADIAL SPOKE HEAD PROTEIN 3 HOMOLOG"/>
    <property type="match status" value="1"/>
</dbReference>
<dbReference type="GO" id="GO:0005929">
    <property type="term" value="C:cilium"/>
    <property type="evidence" value="ECO:0007669"/>
    <property type="project" value="TreeGrafter"/>
</dbReference>